<dbReference type="EMBL" id="LT607733">
    <property type="protein sequence ID" value="SCG14687.1"/>
    <property type="molecule type" value="Genomic_DNA"/>
</dbReference>
<feature type="domain" description="Tyr recombinase" evidence="7">
    <location>
        <begin position="171"/>
        <end position="361"/>
    </location>
</feature>
<evidence type="ECO:0000256" key="1">
    <source>
        <dbReference type="ARBA" id="ARBA00008857"/>
    </source>
</evidence>
<dbReference type="GO" id="GO:0006310">
    <property type="term" value="P:DNA recombination"/>
    <property type="evidence" value="ECO:0007669"/>
    <property type="project" value="UniProtKB-KW"/>
</dbReference>
<dbReference type="Gene3D" id="1.10.443.10">
    <property type="entry name" value="Intergrase catalytic core"/>
    <property type="match status" value="1"/>
</dbReference>
<evidence type="ECO:0000259" key="7">
    <source>
        <dbReference type="PROSITE" id="PS51898"/>
    </source>
</evidence>
<dbReference type="InterPro" id="IPR058717">
    <property type="entry name" value="Phage_L5_Integrase_N"/>
</dbReference>
<evidence type="ECO:0000313" key="10">
    <source>
        <dbReference type="Proteomes" id="UP000198251"/>
    </source>
</evidence>
<dbReference type="InterPro" id="IPR050090">
    <property type="entry name" value="Tyrosine_recombinase_XerCD"/>
</dbReference>
<dbReference type="GeneID" id="95800779"/>
<dbReference type="Pfam" id="PF00589">
    <property type="entry name" value="Phage_integrase"/>
    <property type="match status" value="1"/>
</dbReference>
<comment type="similarity">
    <text evidence="1">Belongs to the 'phage' integrase family.</text>
</comment>
<evidence type="ECO:0000256" key="4">
    <source>
        <dbReference type="ARBA" id="ARBA00023172"/>
    </source>
</evidence>
<dbReference type="PANTHER" id="PTHR30349">
    <property type="entry name" value="PHAGE INTEGRASE-RELATED"/>
    <property type="match status" value="1"/>
</dbReference>
<dbReference type="SUPFAM" id="SSF56349">
    <property type="entry name" value="DNA breaking-rejoining enzymes"/>
    <property type="match status" value="1"/>
</dbReference>
<evidence type="ECO:0000256" key="6">
    <source>
        <dbReference type="SAM" id="MobiDB-lite"/>
    </source>
</evidence>
<dbReference type="Proteomes" id="UP000198251">
    <property type="component" value="Chromosome I"/>
</dbReference>
<keyword evidence="10" id="KW-1185">Reference proteome</keyword>
<proteinExistence type="inferred from homology"/>
<protein>
    <submittedName>
        <fullName evidence="9">Site-specific recombinase XerC</fullName>
    </submittedName>
</protein>
<dbReference type="RefSeq" id="WP_088998839.1">
    <property type="nucleotide sequence ID" value="NZ_LT607733.1"/>
</dbReference>
<sequence length="440" mass="48075">MAASKGRRRFGNVRRLPSGRYQARYLGPDGLERKAPHTFETERQAAKWLTVVESEIIKGEWTAPEAGEVKLDAYGRKWIAERKLQPRTRENYEDLFRLHIRPHLGALALGAIKPQTIRTWRRTLLDGGTTEPQAVKAYSLLRAILNTAVKEDELIRQNPCRIPGYDRYHTPERPVATVAQVLALAGRMPPRFSALVIVAAFSGLRWGELAALRRSDVDLAAGTVRVPRKLAALRNGMEFGPPKSEAGNRTVTLPAAARTALADHLTEYVGEGSEALVFTGDKGAVLRSGNFRRAVGWAVALRAAGMPEGFHFHDLRHTGNNLAAATGASTRDLMHRMGHASMRAALVYQHANSQRDREIADAMDRRIVKQAKRAAAPVKASKTKDKAPKGKAAKQNAAKGKPAARKAAKGTKTKRPAREPVSDGTAGATGTPMARKIKEG</sequence>
<dbReference type="InterPro" id="IPR044068">
    <property type="entry name" value="CB"/>
</dbReference>
<evidence type="ECO:0000313" key="9">
    <source>
        <dbReference type="EMBL" id="SCG14687.1"/>
    </source>
</evidence>
<gene>
    <name evidence="9" type="ORF">GA0070610_0896</name>
</gene>
<feature type="domain" description="Core-binding (CB)" evidence="8">
    <location>
        <begin position="69"/>
        <end position="149"/>
    </location>
</feature>
<dbReference type="Pfam" id="PF26003">
    <property type="entry name" value="Integrase_N_phage"/>
    <property type="match status" value="1"/>
</dbReference>
<dbReference type="GO" id="GO:0015074">
    <property type="term" value="P:DNA integration"/>
    <property type="evidence" value="ECO:0007669"/>
    <property type="project" value="UniProtKB-KW"/>
</dbReference>
<evidence type="ECO:0000259" key="8">
    <source>
        <dbReference type="PROSITE" id="PS51900"/>
    </source>
</evidence>
<evidence type="ECO:0000256" key="3">
    <source>
        <dbReference type="ARBA" id="ARBA00023125"/>
    </source>
</evidence>
<dbReference type="InterPro" id="IPR004107">
    <property type="entry name" value="Integrase_SAM-like_N"/>
</dbReference>
<dbReference type="Gene3D" id="1.10.150.130">
    <property type="match status" value="1"/>
</dbReference>
<feature type="compositionally biased region" description="Basic residues" evidence="6">
    <location>
        <begin position="402"/>
        <end position="415"/>
    </location>
</feature>
<evidence type="ECO:0000256" key="2">
    <source>
        <dbReference type="ARBA" id="ARBA00022908"/>
    </source>
</evidence>
<dbReference type="AlphaFoldDB" id="A0A1C5G4J6"/>
<dbReference type="Pfam" id="PF14659">
    <property type="entry name" value="Phage_int_SAM_3"/>
    <property type="match status" value="1"/>
</dbReference>
<keyword evidence="4" id="KW-0233">DNA recombination</keyword>
<dbReference type="PROSITE" id="PS51900">
    <property type="entry name" value="CB"/>
    <property type="match status" value="1"/>
</dbReference>
<reference evidence="9 10" key="1">
    <citation type="submission" date="2016-06" db="EMBL/GenBank/DDBJ databases">
        <authorList>
            <person name="Kjaerup R.B."/>
            <person name="Dalgaard T.S."/>
            <person name="Juul-Madsen H.R."/>
        </authorList>
    </citation>
    <scope>NUCLEOTIDE SEQUENCE [LARGE SCALE GENOMIC DNA]</scope>
    <source>
        <strain evidence="9 10">DSM 43913</strain>
    </source>
</reference>
<dbReference type="PANTHER" id="PTHR30349:SF64">
    <property type="entry name" value="PROPHAGE INTEGRASE INTD-RELATED"/>
    <property type="match status" value="1"/>
</dbReference>
<dbReference type="PROSITE" id="PS51898">
    <property type="entry name" value="TYR_RECOMBINASE"/>
    <property type="match status" value="1"/>
</dbReference>
<dbReference type="InterPro" id="IPR013762">
    <property type="entry name" value="Integrase-like_cat_sf"/>
</dbReference>
<dbReference type="CDD" id="cd01189">
    <property type="entry name" value="INT_ICEBs1_C_like"/>
    <property type="match status" value="1"/>
</dbReference>
<accession>A0A1C5G4J6</accession>
<evidence type="ECO:0000256" key="5">
    <source>
        <dbReference type="PROSITE-ProRule" id="PRU01248"/>
    </source>
</evidence>
<dbReference type="InterPro" id="IPR010998">
    <property type="entry name" value="Integrase_recombinase_N"/>
</dbReference>
<feature type="region of interest" description="Disordered" evidence="6">
    <location>
        <begin position="370"/>
        <end position="440"/>
    </location>
</feature>
<name>A0A1C5G4J6_MICEH</name>
<keyword evidence="2" id="KW-0229">DNA integration</keyword>
<organism evidence="9 10">
    <name type="scientific">Micromonospora echinofusca</name>
    <dbReference type="NCBI Taxonomy" id="47858"/>
    <lineage>
        <taxon>Bacteria</taxon>
        <taxon>Bacillati</taxon>
        <taxon>Actinomycetota</taxon>
        <taxon>Actinomycetes</taxon>
        <taxon>Micromonosporales</taxon>
        <taxon>Micromonosporaceae</taxon>
        <taxon>Micromonospora</taxon>
    </lineage>
</organism>
<dbReference type="InterPro" id="IPR002104">
    <property type="entry name" value="Integrase_catalytic"/>
</dbReference>
<dbReference type="InterPro" id="IPR011010">
    <property type="entry name" value="DNA_brk_join_enz"/>
</dbReference>
<keyword evidence="3 5" id="KW-0238">DNA-binding</keyword>
<dbReference type="GO" id="GO:0003677">
    <property type="term" value="F:DNA binding"/>
    <property type="evidence" value="ECO:0007669"/>
    <property type="project" value="UniProtKB-UniRule"/>
</dbReference>